<keyword evidence="6" id="KW-1185">Reference proteome</keyword>
<dbReference type="SUPFAM" id="SSF46458">
    <property type="entry name" value="Globin-like"/>
    <property type="match status" value="1"/>
</dbReference>
<feature type="domain" description="Methyl-accepting transducer" evidence="4">
    <location>
        <begin position="200"/>
        <end position="420"/>
    </location>
</feature>
<evidence type="ECO:0000313" key="5">
    <source>
        <dbReference type="EMBL" id="MFC4386783.1"/>
    </source>
</evidence>
<evidence type="ECO:0000256" key="1">
    <source>
        <dbReference type="ARBA" id="ARBA00023224"/>
    </source>
</evidence>
<dbReference type="Pfam" id="PF00015">
    <property type="entry name" value="MCPsignal"/>
    <property type="match status" value="1"/>
</dbReference>
<dbReference type="InterPro" id="IPR004089">
    <property type="entry name" value="MCPsignal_dom"/>
</dbReference>
<evidence type="ECO:0000313" key="6">
    <source>
        <dbReference type="Proteomes" id="UP001595880"/>
    </source>
</evidence>
<dbReference type="EMBL" id="JBHSDV010000001">
    <property type="protein sequence ID" value="MFC4386783.1"/>
    <property type="molecule type" value="Genomic_DNA"/>
</dbReference>
<evidence type="ECO:0000256" key="3">
    <source>
        <dbReference type="SAM" id="Coils"/>
    </source>
</evidence>
<dbReference type="PROSITE" id="PS50111">
    <property type="entry name" value="CHEMOTAXIS_TRANSDUC_2"/>
    <property type="match status" value="1"/>
</dbReference>
<dbReference type="InterPro" id="IPR009050">
    <property type="entry name" value="Globin-like_sf"/>
</dbReference>
<dbReference type="Proteomes" id="UP001595880">
    <property type="component" value="Unassembled WGS sequence"/>
</dbReference>
<sequence length="431" mass="49586">MKKALFNKRKQTENKSFELDTSKVILEIDAKTDLGKQIQMISLTSYDLAILQQLQPIVTKHIEPIVRQFYVNLEIENSLTDIINQHSSVSKLQQTLHIHIQEMFSGEINEAFYNKRMRIAYIHFKIGLEPKWYMCAFQDLLNSLMRIFQEELEDTISLYDAISATSKILNLEQQLVLAAYQKEIDEEYQAQERKKAVIHERIKDTSQNLVGIFEQSNQSIDKMIRQFETLTEYAHTGSNTSEQVVIASKNQSEDLKKQEESMQEMEVKMNDIKMESASLAEISKQIESIVSMVTNIAEQTNLLALNAAIEAARAGEEGKGFAVVADEVRKLAEQTKHSVSSVSGLIEKTNNQVEKVVSYVDDVQLSVTSNTERMQQIYNFFEQLVDRMQASKEQNSMVEREMEDVFSYLDNINQSFQHISKEMEDLVSMTQ</sequence>
<name>A0ABV8VQP7_9BACI</name>
<evidence type="ECO:0000256" key="2">
    <source>
        <dbReference type="PROSITE-ProRule" id="PRU00284"/>
    </source>
</evidence>
<proteinExistence type="predicted"/>
<keyword evidence="3" id="KW-0175">Coiled coil</keyword>
<dbReference type="Pfam" id="PF11563">
    <property type="entry name" value="Protoglobin"/>
    <property type="match status" value="1"/>
</dbReference>
<reference evidence="6" key="1">
    <citation type="journal article" date="2019" name="Int. J. Syst. Evol. Microbiol.">
        <title>The Global Catalogue of Microorganisms (GCM) 10K type strain sequencing project: providing services to taxonomists for standard genome sequencing and annotation.</title>
        <authorList>
            <consortium name="The Broad Institute Genomics Platform"/>
            <consortium name="The Broad Institute Genome Sequencing Center for Infectious Disease"/>
            <person name="Wu L."/>
            <person name="Ma J."/>
        </authorList>
    </citation>
    <scope>NUCLEOTIDE SEQUENCE [LARGE SCALE GENOMIC DNA]</scope>
    <source>
        <strain evidence="6">KACC 14058</strain>
    </source>
</reference>
<dbReference type="SMART" id="SM00283">
    <property type="entry name" value="MA"/>
    <property type="match status" value="1"/>
</dbReference>
<dbReference type="InterPro" id="IPR044398">
    <property type="entry name" value="Globin-sensor_dom"/>
</dbReference>
<dbReference type="Gene3D" id="1.10.287.950">
    <property type="entry name" value="Methyl-accepting chemotaxis protein"/>
    <property type="match status" value="1"/>
</dbReference>
<dbReference type="InterPro" id="IPR012292">
    <property type="entry name" value="Globin/Proto"/>
</dbReference>
<dbReference type="PANTHER" id="PTHR32089:SF118">
    <property type="entry name" value="HEME-BASED AEROTACTIC TRANSDUCER HEMAT"/>
    <property type="match status" value="1"/>
</dbReference>
<protein>
    <submittedName>
        <fullName evidence="5">Protoglobin domain-containing protein</fullName>
    </submittedName>
</protein>
<comment type="caution">
    <text evidence="5">The sequence shown here is derived from an EMBL/GenBank/DDBJ whole genome shotgun (WGS) entry which is preliminary data.</text>
</comment>
<organism evidence="5 6">
    <name type="scientific">Gracilibacillus marinus</name>
    <dbReference type="NCBI Taxonomy" id="630535"/>
    <lineage>
        <taxon>Bacteria</taxon>
        <taxon>Bacillati</taxon>
        <taxon>Bacillota</taxon>
        <taxon>Bacilli</taxon>
        <taxon>Bacillales</taxon>
        <taxon>Bacillaceae</taxon>
        <taxon>Gracilibacillus</taxon>
    </lineage>
</organism>
<dbReference type="CDD" id="cd01068">
    <property type="entry name" value="globin_sensor"/>
    <property type="match status" value="1"/>
</dbReference>
<dbReference type="SUPFAM" id="SSF58104">
    <property type="entry name" value="Methyl-accepting chemotaxis protein (MCP) signaling domain"/>
    <property type="match status" value="1"/>
</dbReference>
<feature type="coiled-coil region" evidence="3">
    <location>
        <begin position="248"/>
        <end position="275"/>
    </location>
</feature>
<dbReference type="InterPro" id="IPR039379">
    <property type="entry name" value="Protoglobin_sensor_dom"/>
</dbReference>
<keyword evidence="1 2" id="KW-0807">Transducer</keyword>
<evidence type="ECO:0000259" key="4">
    <source>
        <dbReference type="PROSITE" id="PS50111"/>
    </source>
</evidence>
<dbReference type="Gene3D" id="1.10.490.10">
    <property type="entry name" value="Globins"/>
    <property type="match status" value="1"/>
</dbReference>
<dbReference type="PANTHER" id="PTHR32089">
    <property type="entry name" value="METHYL-ACCEPTING CHEMOTAXIS PROTEIN MCPB"/>
    <property type="match status" value="1"/>
</dbReference>
<accession>A0ABV8VQP7</accession>
<gene>
    <name evidence="5" type="ORF">ACFOZ1_03060</name>
</gene>